<dbReference type="PANTHER" id="PTHR35337:SF1">
    <property type="entry name" value="SLR1478 PROTEIN"/>
    <property type="match status" value="1"/>
</dbReference>
<feature type="transmembrane region" description="Helical" evidence="1">
    <location>
        <begin position="178"/>
        <end position="201"/>
    </location>
</feature>
<name>A0A7X0SRZ4_9BACL</name>
<feature type="transmembrane region" description="Helical" evidence="1">
    <location>
        <begin position="14"/>
        <end position="35"/>
    </location>
</feature>
<feature type="transmembrane region" description="Helical" evidence="1">
    <location>
        <begin position="75"/>
        <end position="98"/>
    </location>
</feature>
<proteinExistence type="predicted"/>
<accession>A0A7X0SRZ4</accession>
<dbReference type="Pfam" id="PF01944">
    <property type="entry name" value="SpoIIM"/>
    <property type="match status" value="1"/>
</dbReference>
<dbReference type="Proteomes" id="UP000564644">
    <property type="component" value="Unassembled WGS sequence"/>
</dbReference>
<organism evidence="2 3">
    <name type="scientific">Cohnella zeiphila</name>
    <dbReference type="NCBI Taxonomy" id="2761120"/>
    <lineage>
        <taxon>Bacteria</taxon>
        <taxon>Bacillati</taxon>
        <taxon>Bacillota</taxon>
        <taxon>Bacilli</taxon>
        <taxon>Bacillales</taxon>
        <taxon>Paenibacillaceae</taxon>
        <taxon>Cohnella</taxon>
    </lineage>
</organism>
<reference evidence="2 3" key="1">
    <citation type="submission" date="2020-08" db="EMBL/GenBank/DDBJ databases">
        <title>Cohnella phylogeny.</title>
        <authorList>
            <person name="Dunlap C."/>
        </authorList>
    </citation>
    <scope>NUCLEOTIDE SEQUENCE [LARGE SCALE GENOMIC DNA]</scope>
    <source>
        <strain evidence="2 3">CBP 2801</strain>
    </source>
</reference>
<keyword evidence="1" id="KW-1133">Transmembrane helix</keyword>
<gene>
    <name evidence="2" type="ORF">H7C18_29160</name>
</gene>
<dbReference type="RefSeq" id="WP_185132640.1">
    <property type="nucleotide sequence ID" value="NZ_JACJVO010000039.1"/>
</dbReference>
<dbReference type="AlphaFoldDB" id="A0A7X0SRZ4"/>
<sequence length="204" mass="21915">MFTKKGMAQNWREVRPYVIFATILFFASIVVGGASDSRVAWLDSMIGSLKDLAQSAADSDHPQQTMFSSIAFNNIYASLMAMFMGIMGGIMPIVTLITNGMMMGYLFKGFADQGENVALLIVKGILPHGILELPALFFACGYGIRLGFQLIKGIFGSLIGRTEPWGGFTLALKGSVPAALLLVVVLLAAALLESTVTYWIMGAS</sequence>
<dbReference type="InterPro" id="IPR002798">
    <property type="entry name" value="SpoIIM-like"/>
</dbReference>
<comment type="caution">
    <text evidence="2">The sequence shown here is derived from an EMBL/GenBank/DDBJ whole genome shotgun (WGS) entry which is preliminary data.</text>
</comment>
<protein>
    <submittedName>
        <fullName evidence="2">Stage II sporulation protein M</fullName>
    </submittedName>
</protein>
<evidence type="ECO:0000313" key="2">
    <source>
        <dbReference type="EMBL" id="MBB6734989.1"/>
    </source>
</evidence>
<dbReference type="EMBL" id="JACJVO010000039">
    <property type="protein sequence ID" value="MBB6734989.1"/>
    <property type="molecule type" value="Genomic_DNA"/>
</dbReference>
<dbReference type="PANTHER" id="PTHR35337">
    <property type="entry name" value="SLR1478 PROTEIN"/>
    <property type="match status" value="1"/>
</dbReference>
<keyword evidence="3" id="KW-1185">Reference proteome</keyword>
<evidence type="ECO:0000313" key="3">
    <source>
        <dbReference type="Proteomes" id="UP000564644"/>
    </source>
</evidence>
<evidence type="ECO:0000256" key="1">
    <source>
        <dbReference type="SAM" id="Phobius"/>
    </source>
</evidence>
<keyword evidence="1" id="KW-0472">Membrane</keyword>
<keyword evidence="1" id="KW-0812">Transmembrane</keyword>